<dbReference type="PANTHER" id="PTHR35936">
    <property type="entry name" value="MEMBRANE-BOUND LYTIC MUREIN TRANSGLYCOSYLASE F"/>
    <property type="match status" value="1"/>
</dbReference>
<dbReference type="SUPFAM" id="SSF53850">
    <property type="entry name" value="Periplasmic binding protein-like II"/>
    <property type="match status" value="1"/>
</dbReference>
<gene>
    <name evidence="4" type="ORF">KL86APRO_12202</name>
</gene>
<name>A0A212K5X3_9PROT</name>
<evidence type="ECO:0000256" key="2">
    <source>
        <dbReference type="SAM" id="SignalP"/>
    </source>
</evidence>
<reference evidence="4" key="1">
    <citation type="submission" date="2016-04" db="EMBL/GenBank/DDBJ databases">
        <authorList>
            <person name="Evans L.H."/>
            <person name="Alamgir A."/>
            <person name="Owens N."/>
            <person name="Weber N.D."/>
            <person name="Virtaneva K."/>
            <person name="Barbian K."/>
            <person name="Babar A."/>
            <person name="Rosenke K."/>
        </authorList>
    </citation>
    <scope>NUCLEOTIDE SEQUENCE</scope>
    <source>
        <strain evidence="4">86</strain>
    </source>
</reference>
<keyword evidence="1 2" id="KW-0732">Signal</keyword>
<dbReference type="InterPro" id="IPR001638">
    <property type="entry name" value="Solute-binding_3/MltF_N"/>
</dbReference>
<dbReference type="EMBL" id="FLUO01000001">
    <property type="protein sequence ID" value="SBW07113.1"/>
    <property type="molecule type" value="Genomic_DNA"/>
</dbReference>
<feature type="signal peptide" evidence="2">
    <location>
        <begin position="1"/>
        <end position="29"/>
    </location>
</feature>
<sequence length="278" mass="29779">MGRSAIVRVCGWVLVALAISIRAGGPADAADDRLDRIRADGVIRIGYAEEAPFALVRDGEVTGESPELAKLVAARLGIAEIDWVRVRFRELMPGLRDGLFDAVAAGMFVTPERARMVTFSAPTVRVAPGLLVHRGNPRNLHSYLDLLVQTDARIVVLSGSVEERDLERRGISPSRIRRVGDAETGWGLVAEGHADALALSLPTVRWMAGDGGSGVEAVAITPEPGQPFSTFDVAFAFARGQTRLARAWNRAQAEVLGSPEHLARIAPFGFAADDVAAR</sequence>
<evidence type="ECO:0000259" key="3">
    <source>
        <dbReference type="SMART" id="SM00062"/>
    </source>
</evidence>
<dbReference type="Gene3D" id="3.40.190.10">
    <property type="entry name" value="Periplasmic binding protein-like II"/>
    <property type="match status" value="2"/>
</dbReference>
<dbReference type="SMART" id="SM00062">
    <property type="entry name" value="PBPb"/>
    <property type="match status" value="1"/>
</dbReference>
<accession>A0A212K5X3</accession>
<feature type="domain" description="Solute-binding protein family 3/N-terminal" evidence="3">
    <location>
        <begin position="42"/>
        <end position="259"/>
    </location>
</feature>
<proteinExistence type="predicted"/>
<organism evidence="4">
    <name type="scientific">uncultured Alphaproteobacteria bacterium</name>
    <dbReference type="NCBI Taxonomy" id="91750"/>
    <lineage>
        <taxon>Bacteria</taxon>
        <taxon>Pseudomonadati</taxon>
        <taxon>Pseudomonadota</taxon>
        <taxon>Alphaproteobacteria</taxon>
        <taxon>environmental samples</taxon>
    </lineage>
</organism>
<dbReference type="Pfam" id="PF00497">
    <property type="entry name" value="SBP_bac_3"/>
    <property type="match status" value="1"/>
</dbReference>
<evidence type="ECO:0000256" key="1">
    <source>
        <dbReference type="ARBA" id="ARBA00022729"/>
    </source>
</evidence>
<dbReference type="AlphaFoldDB" id="A0A212K5X3"/>
<feature type="chain" id="PRO_5012871818" evidence="2">
    <location>
        <begin position="30"/>
        <end position="278"/>
    </location>
</feature>
<dbReference type="PANTHER" id="PTHR35936:SF17">
    <property type="entry name" value="ARGININE-BINDING EXTRACELLULAR PROTEIN ARTP"/>
    <property type="match status" value="1"/>
</dbReference>
<protein>
    <submittedName>
        <fullName evidence="4">Extracellular solute-binding protein family 3</fullName>
    </submittedName>
</protein>
<evidence type="ECO:0000313" key="4">
    <source>
        <dbReference type="EMBL" id="SBW07113.1"/>
    </source>
</evidence>